<evidence type="ECO:0000313" key="1">
    <source>
        <dbReference type="EMBL" id="SDG49447.1"/>
    </source>
</evidence>
<sequence>MKTYENEVMTFDPLSAKSMNSMPDKLREWGQAGFKVVSVVHANAEGRAGSNIHVFLTRESASGEEEDAA</sequence>
<reference evidence="1 2" key="1">
    <citation type="submission" date="2016-10" db="EMBL/GenBank/DDBJ databases">
        <authorList>
            <person name="de Groot N.N."/>
        </authorList>
    </citation>
    <scope>NUCLEOTIDE SEQUENCE [LARGE SCALE GENOMIC DNA]</scope>
    <source>
        <strain evidence="1 2">DSM 27375</strain>
    </source>
</reference>
<protein>
    <recommendedName>
        <fullName evidence="3">DUF4177 domain-containing protein</fullName>
    </recommendedName>
</protein>
<dbReference type="OrthoDB" id="5519166at2"/>
<dbReference type="EMBL" id="FNBL01000024">
    <property type="protein sequence ID" value="SDG49447.1"/>
    <property type="molecule type" value="Genomic_DNA"/>
</dbReference>
<accession>A0A1G7UPN5</accession>
<evidence type="ECO:0000313" key="2">
    <source>
        <dbReference type="Proteomes" id="UP000182284"/>
    </source>
</evidence>
<name>A0A1G7UPN5_9RHOB</name>
<evidence type="ECO:0008006" key="3">
    <source>
        <dbReference type="Google" id="ProtNLM"/>
    </source>
</evidence>
<organism evidence="1 2">
    <name type="scientific">Celeribacter baekdonensis</name>
    <dbReference type="NCBI Taxonomy" id="875171"/>
    <lineage>
        <taxon>Bacteria</taxon>
        <taxon>Pseudomonadati</taxon>
        <taxon>Pseudomonadota</taxon>
        <taxon>Alphaproteobacteria</taxon>
        <taxon>Rhodobacterales</taxon>
        <taxon>Roseobacteraceae</taxon>
        <taxon>Celeribacter</taxon>
    </lineage>
</organism>
<dbReference type="Proteomes" id="UP000182284">
    <property type="component" value="Unassembled WGS sequence"/>
</dbReference>
<dbReference type="AlphaFoldDB" id="A0A1G7UPN5"/>
<gene>
    <name evidence="1" type="ORF">SAMN04488117_12419</name>
</gene>
<dbReference type="RefSeq" id="WP_074647473.1">
    <property type="nucleotide sequence ID" value="NZ_FNBL01000024.1"/>
</dbReference>
<proteinExistence type="predicted"/>